<sequence>MNQFKILHKDGKARVGILETTHGIIETPNFNPVGTQATVKALAPKDLKEIGVQMVLANTYHLMLRPSTSVIAKFGGLHKFMGWDRPIMTDSGGFQVFSLGGGMEEGASKVVTSREYRVWSIKGEKRRPRLNKITEDGVEFQSHLDGSKHILTPEKSMDLQFDLGADLTVAFDDHEYRDDKKHLMESIERTEIWAKRSLVAFKKLKSKQLMYGVIHGGTNKALRIKSAKFTNENFDAIALGGIYGTKKDMYEMIGYTLPEISEEKIRHLLGIGEIEDLFEGVVRGVDMFDCVAPTRRARNGSLYIGRKSGGNPKNNFTLNISSSKFTSDKKPIDGECQCYTCQNFSKAYLRHLYISRELLFHQLATYHNIYFITKLMEKIREAIKNNSLSRLKHAWFKP</sequence>
<feature type="binding site" evidence="4">
    <location>
        <position position="338"/>
    </location>
    <ligand>
        <name>Zn(2+)</name>
        <dbReference type="ChEBI" id="CHEBI:29105"/>
    </ligand>
</feature>
<keyword evidence="2 4" id="KW-0808">Transferase</keyword>
<dbReference type="InterPro" id="IPR002616">
    <property type="entry name" value="tRNA_ribo_trans-like"/>
</dbReference>
<feature type="region of interest" description="RNA binding; important for wobble base 34 recognition" evidence="4">
    <location>
        <begin position="294"/>
        <end position="298"/>
    </location>
</feature>
<comment type="function">
    <text evidence="4">Catalyzes the base-exchange of a guanine (G) residue with the queuine precursor 7-aminomethyl-7-deazaguanine (PreQ1) at position 34 (anticodon wobble position) in tRNAs with GU(N) anticodons (tRNA-Asp, -Asn, -His and -Tyr). Catalysis occurs through a double-displacement mechanism. The nucleophile active site attacks the C1' of nucleotide 34 to detach the guanine base from the RNA, forming a covalent enzyme-RNA intermediate. The proton acceptor active site deprotonates the incoming PreQ1, allowing a nucleophilic attack on the C1' of the ribose to form the product. After dissociation, two additional enzymatic reactions on the tRNA convert PreQ1 to queuine (Q), resulting in the hypermodified nucleoside queuosine (7-(((4,5-cis-dihydroxy-2-cyclopenten-1-yl)amino)methyl)-7-deazaguanosine).</text>
</comment>
<feature type="binding site" evidence="4">
    <location>
        <begin position="90"/>
        <end position="94"/>
    </location>
    <ligand>
        <name>substrate</name>
    </ligand>
</feature>
<feature type="region of interest" description="RNA binding" evidence="4">
    <location>
        <begin position="270"/>
        <end position="276"/>
    </location>
</feature>
<feature type="domain" description="tRNA-guanine(15) transglycosylase-like" evidence="5">
    <location>
        <begin position="12"/>
        <end position="101"/>
    </location>
</feature>
<dbReference type="InterPro" id="IPR050076">
    <property type="entry name" value="ArchSynthase1/Queuine_TRR"/>
</dbReference>
<evidence type="ECO:0000256" key="4">
    <source>
        <dbReference type="HAMAP-Rule" id="MF_00168"/>
    </source>
</evidence>
<dbReference type="Pfam" id="PF01702">
    <property type="entry name" value="TGT"/>
    <property type="match status" value="2"/>
</dbReference>
<feature type="active site" description="Proton acceptor" evidence="4">
    <location>
        <position position="90"/>
    </location>
</feature>
<dbReference type="PANTHER" id="PTHR46499:SF1">
    <property type="entry name" value="QUEUINE TRNA-RIBOSYLTRANSFERASE"/>
    <property type="match status" value="1"/>
</dbReference>
<comment type="similarity">
    <text evidence="4">Belongs to the queuine tRNA-ribosyltransferase family.</text>
</comment>
<dbReference type="UniPathway" id="UPA00392"/>
<dbReference type="GO" id="GO:0046872">
    <property type="term" value="F:metal ion binding"/>
    <property type="evidence" value="ECO:0007669"/>
    <property type="project" value="UniProtKB-KW"/>
</dbReference>
<evidence type="ECO:0000256" key="3">
    <source>
        <dbReference type="ARBA" id="ARBA00022694"/>
    </source>
</evidence>
<feature type="binding site" evidence="4">
    <location>
        <position position="336"/>
    </location>
    <ligand>
        <name>Zn(2+)</name>
        <dbReference type="ChEBI" id="CHEBI:29105"/>
    </ligand>
</feature>
<reference evidence="6 7" key="1">
    <citation type="journal article" date="2016" name="Nat. Commun.">
        <title>Thousands of microbial genomes shed light on interconnected biogeochemical processes in an aquifer system.</title>
        <authorList>
            <person name="Anantharaman K."/>
            <person name="Brown C.T."/>
            <person name="Hug L.A."/>
            <person name="Sharon I."/>
            <person name="Castelle C.J."/>
            <person name="Probst A.J."/>
            <person name="Thomas B.C."/>
            <person name="Singh A."/>
            <person name="Wilkins M.J."/>
            <person name="Karaoz U."/>
            <person name="Brodie E.L."/>
            <person name="Williams K.H."/>
            <person name="Hubbard S.S."/>
            <person name="Banfield J.F."/>
        </authorList>
    </citation>
    <scope>NUCLEOTIDE SEQUENCE [LARGE SCALE GENOMIC DNA]</scope>
</reference>
<comment type="subunit">
    <text evidence="4">Homodimer. Within each dimer, one monomer is responsible for RNA recognition and catalysis, while the other monomer binds to the replacement base PreQ1.</text>
</comment>
<dbReference type="InterPro" id="IPR004803">
    <property type="entry name" value="TGT"/>
</dbReference>
<feature type="binding site" evidence="4">
    <location>
        <position position="367"/>
    </location>
    <ligand>
        <name>Zn(2+)</name>
        <dbReference type="ChEBI" id="CHEBI:29105"/>
    </ligand>
</feature>
<accession>A0A1F5MH84</accession>
<feature type="binding site" evidence="4">
    <location>
        <position position="241"/>
    </location>
    <ligand>
        <name>substrate</name>
    </ligand>
</feature>
<keyword evidence="1 4" id="KW-0328">Glycosyltransferase</keyword>
<dbReference type="EMBL" id="MFDU01000004">
    <property type="protein sequence ID" value="OGE64630.1"/>
    <property type="molecule type" value="Genomic_DNA"/>
</dbReference>
<keyword evidence="4" id="KW-0862">Zinc</keyword>
<dbReference type="PANTHER" id="PTHR46499">
    <property type="entry name" value="QUEUINE TRNA-RIBOSYLTRANSFERASE"/>
    <property type="match status" value="1"/>
</dbReference>
<feature type="binding site" evidence="4">
    <location>
        <position position="341"/>
    </location>
    <ligand>
        <name>Zn(2+)</name>
        <dbReference type="ChEBI" id="CHEBI:29105"/>
    </ligand>
</feature>
<comment type="caution">
    <text evidence="6">The sequence shown here is derived from an EMBL/GenBank/DDBJ whole genome shotgun (WGS) entry which is preliminary data.</text>
</comment>
<feature type="domain" description="tRNA-guanine(15) transglycosylase-like" evidence="5">
    <location>
        <begin position="113"/>
        <end position="396"/>
    </location>
</feature>
<name>A0A1F5MH84_9BACT</name>
<keyword evidence="4" id="KW-0479">Metal-binding</keyword>
<organism evidence="6 7">
    <name type="scientific">Candidatus Daviesbacteria bacterium RIFCSPLOWO2_02_FULL_36_8</name>
    <dbReference type="NCBI Taxonomy" id="1797793"/>
    <lineage>
        <taxon>Bacteria</taxon>
        <taxon>Candidatus Daviesiibacteriota</taxon>
    </lineage>
</organism>
<gene>
    <name evidence="4" type="primary">tgt</name>
    <name evidence="6" type="ORF">A3J13_01590</name>
</gene>
<comment type="catalytic activity">
    <reaction evidence="4">
        <text>7-aminomethyl-7-carbaguanine + guanosine(34) in tRNA = 7-aminomethyl-7-carbaguanosine(34) in tRNA + guanine</text>
        <dbReference type="Rhea" id="RHEA:24104"/>
        <dbReference type="Rhea" id="RHEA-COMP:10341"/>
        <dbReference type="Rhea" id="RHEA-COMP:10342"/>
        <dbReference type="ChEBI" id="CHEBI:16235"/>
        <dbReference type="ChEBI" id="CHEBI:58703"/>
        <dbReference type="ChEBI" id="CHEBI:74269"/>
        <dbReference type="ChEBI" id="CHEBI:82833"/>
        <dbReference type="EC" id="2.4.2.29"/>
    </reaction>
</comment>
<evidence type="ECO:0000256" key="1">
    <source>
        <dbReference type="ARBA" id="ARBA00022676"/>
    </source>
</evidence>
<dbReference type="SUPFAM" id="SSF51713">
    <property type="entry name" value="tRNA-guanine transglycosylase"/>
    <property type="match status" value="1"/>
</dbReference>
<proteinExistence type="inferred from homology"/>
<dbReference type="AlphaFoldDB" id="A0A1F5MH84"/>
<dbReference type="HAMAP" id="MF_00168">
    <property type="entry name" value="Q_tRNA_Tgt"/>
    <property type="match status" value="1"/>
</dbReference>
<dbReference type="EC" id="2.4.2.29" evidence="4"/>
<dbReference type="GO" id="GO:0008616">
    <property type="term" value="P:tRNA queuosine(34) biosynthetic process"/>
    <property type="evidence" value="ECO:0007669"/>
    <property type="project" value="UniProtKB-UniRule"/>
</dbReference>
<evidence type="ECO:0000259" key="5">
    <source>
        <dbReference type="Pfam" id="PF01702"/>
    </source>
</evidence>
<feature type="active site" description="Nucleophile" evidence="4">
    <location>
        <position position="289"/>
    </location>
</feature>
<comment type="pathway">
    <text evidence="4">tRNA modification; tRNA-queuosine biosynthesis.</text>
</comment>
<dbReference type="GO" id="GO:0005737">
    <property type="term" value="C:cytoplasm"/>
    <property type="evidence" value="ECO:0007669"/>
    <property type="project" value="TreeGrafter"/>
</dbReference>
<evidence type="ECO:0000313" key="7">
    <source>
        <dbReference type="Proteomes" id="UP000183317"/>
    </source>
</evidence>
<keyword evidence="4" id="KW-0671">Queuosine biosynthesis</keyword>
<keyword evidence="3 4" id="KW-0819">tRNA processing</keyword>
<dbReference type="NCBIfam" id="TIGR00430">
    <property type="entry name" value="Q_tRNA_tgt"/>
    <property type="match status" value="1"/>
</dbReference>
<feature type="binding site" evidence="4">
    <location>
        <position position="172"/>
    </location>
    <ligand>
        <name>substrate</name>
    </ligand>
</feature>
<dbReference type="Proteomes" id="UP000183317">
    <property type="component" value="Unassembled WGS sequence"/>
</dbReference>
<comment type="cofactor">
    <cofactor evidence="4">
        <name>Zn(2+)</name>
        <dbReference type="ChEBI" id="CHEBI:29105"/>
    </cofactor>
    <text evidence="4">Binds 1 zinc ion per subunit.</text>
</comment>
<dbReference type="Gene3D" id="3.20.20.105">
    <property type="entry name" value="Queuine tRNA-ribosyltransferase-like"/>
    <property type="match status" value="1"/>
</dbReference>
<dbReference type="GO" id="GO:0008479">
    <property type="term" value="F:tRNA-guanosine(34) queuine transglycosylase activity"/>
    <property type="evidence" value="ECO:0007669"/>
    <property type="project" value="UniProtKB-UniRule"/>
</dbReference>
<evidence type="ECO:0000313" key="6">
    <source>
        <dbReference type="EMBL" id="OGE64630.1"/>
    </source>
</evidence>
<dbReference type="InterPro" id="IPR036511">
    <property type="entry name" value="TGT-like_sf"/>
</dbReference>
<dbReference type="NCBIfam" id="TIGR00449">
    <property type="entry name" value="tgt_general"/>
    <property type="match status" value="1"/>
</dbReference>
<evidence type="ECO:0000256" key="2">
    <source>
        <dbReference type="ARBA" id="ARBA00022679"/>
    </source>
</evidence>
<comment type="caution">
    <text evidence="4">Lacks conserved residue(s) required for the propagation of feature annotation.</text>
</comment>
<protein>
    <recommendedName>
        <fullName evidence="4">Queuine tRNA-ribosyltransferase</fullName>
        <ecNumber evidence="4">2.4.2.29</ecNumber>
    </recommendedName>
    <alternativeName>
        <fullName evidence="4">Guanine insertion enzyme</fullName>
    </alternativeName>
    <alternativeName>
        <fullName evidence="4">tRNA-guanine transglycosylase</fullName>
    </alternativeName>
</protein>